<dbReference type="Pfam" id="PF00119">
    <property type="entry name" value="ATP-synt_A"/>
    <property type="match status" value="1"/>
</dbReference>
<keyword evidence="4 11" id="KW-0138">CF(0)</keyword>
<comment type="caution">
    <text evidence="13">The sequence shown here is derived from an EMBL/GenBank/DDBJ whole genome shotgun (WGS) entry which is preliminary data.</text>
</comment>
<evidence type="ECO:0000256" key="4">
    <source>
        <dbReference type="ARBA" id="ARBA00022547"/>
    </source>
</evidence>
<keyword evidence="5 11" id="KW-0812">Transmembrane</keyword>
<dbReference type="AlphaFoldDB" id="A0A4Q9KLR3"/>
<organism evidence="13 14">
    <name type="scientific">Propioniciclava tarda</name>
    <dbReference type="NCBI Taxonomy" id="433330"/>
    <lineage>
        <taxon>Bacteria</taxon>
        <taxon>Bacillati</taxon>
        <taxon>Actinomycetota</taxon>
        <taxon>Actinomycetes</taxon>
        <taxon>Propionibacteriales</taxon>
        <taxon>Propionibacteriaceae</taxon>
        <taxon>Propioniciclava</taxon>
    </lineage>
</organism>
<dbReference type="GO" id="GO:0046933">
    <property type="term" value="F:proton-transporting ATP synthase activity, rotational mechanism"/>
    <property type="evidence" value="ECO:0007669"/>
    <property type="project" value="UniProtKB-UniRule"/>
</dbReference>
<comment type="function">
    <text evidence="11 12">Key component of the proton channel; it plays a direct role in the translocation of protons across the membrane.</text>
</comment>
<name>A0A4Q9KLR3_PROTD</name>
<evidence type="ECO:0000256" key="6">
    <source>
        <dbReference type="ARBA" id="ARBA00022781"/>
    </source>
</evidence>
<reference evidence="13 14" key="1">
    <citation type="submission" date="2019-01" db="EMBL/GenBank/DDBJ databases">
        <title>Lactibacter flavus gen. nov., sp. nov., a novel bacterium of the family Propionibacteriaceae isolated from raw milk and dairy products.</title>
        <authorList>
            <person name="Huptas C."/>
            <person name="Wenning M."/>
            <person name="Breitenwieser F."/>
            <person name="Doll E."/>
            <person name="Von Neubeck M."/>
            <person name="Busse H.-J."/>
            <person name="Scherer S."/>
        </authorList>
    </citation>
    <scope>NUCLEOTIDE SEQUENCE [LARGE SCALE GENOMIC DNA]</scope>
    <source>
        <strain evidence="13 14">DSM 22130</strain>
    </source>
</reference>
<dbReference type="Gene3D" id="1.20.120.220">
    <property type="entry name" value="ATP synthase, F0 complex, subunit A"/>
    <property type="match status" value="1"/>
</dbReference>
<dbReference type="CDD" id="cd00310">
    <property type="entry name" value="ATP-synt_Fo_a_6"/>
    <property type="match status" value="1"/>
</dbReference>
<evidence type="ECO:0000313" key="13">
    <source>
        <dbReference type="EMBL" id="TBT95155.1"/>
    </source>
</evidence>
<feature type="transmembrane region" description="Helical" evidence="11">
    <location>
        <begin position="242"/>
        <end position="271"/>
    </location>
</feature>
<evidence type="ECO:0000256" key="2">
    <source>
        <dbReference type="ARBA" id="ARBA00006810"/>
    </source>
</evidence>
<comment type="similarity">
    <text evidence="2 11 12">Belongs to the ATPase A chain family.</text>
</comment>
<evidence type="ECO:0000256" key="9">
    <source>
        <dbReference type="ARBA" id="ARBA00023136"/>
    </source>
</evidence>
<keyword evidence="7 11" id="KW-1133">Transmembrane helix</keyword>
<feature type="transmembrane region" description="Helical" evidence="11">
    <location>
        <begin position="49"/>
        <end position="73"/>
    </location>
</feature>
<accession>A0A4Q9KLR3</accession>
<evidence type="ECO:0000256" key="1">
    <source>
        <dbReference type="ARBA" id="ARBA00004141"/>
    </source>
</evidence>
<dbReference type="InterPro" id="IPR045083">
    <property type="entry name" value="ATP_synth_F0_asu_bact/mt"/>
</dbReference>
<evidence type="ECO:0000256" key="8">
    <source>
        <dbReference type="ARBA" id="ARBA00023065"/>
    </source>
</evidence>
<dbReference type="GO" id="GO:0005886">
    <property type="term" value="C:plasma membrane"/>
    <property type="evidence" value="ECO:0007669"/>
    <property type="project" value="UniProtKB-SubCell"/>
</dbReference>
<dbReference type="GO" id="GO:0045259">
    <property type="term" value="C:proton-transporting ATP synthase complex"/>
    <property type="evidence" value="ECO:0007669"/>
    <property type="project" value="UniProtKB-KW"/>
</dbReference>
<keyword evidence="3 11" id="KW-0813">Transport</keyword>
<keyword evidence="8 11" id="KW-0406">Ion transport</keyword>
<dbReference type="OrthoDB" id="9809130at2"/>
<keyword evidence="11" id="KW-1003">Cell membrane</keyword>
<proteinExistence type="inferred from homology"/>
<dbReference type="InterPro" id="IPR000568">
    <property type="entry name" value="ATP_synth_F0_asu"/>
</dbReference>
<evidence type="ECO:0000256" key="3">
    <source>
        <dbReference type="ARBA" id="ARBA00022448"/>
    </source>
</evidence>
<dbReference type="PRINTS" id="PR00123">
    <property type="entry name" value="ATPASEA"/>
</dbReference>
<feature type="transmembrane region" description="Helical" evidence="11">
    <location>
        <begin position="111"/>
        <end position="136"/>
    </location>
</feature>
<keyword evidence="10 11" id="KW-0066">ATP synthesis</keyword>
<dbReference type="RefSeq" id="WP_131171742.1">
    <property type="nucleotide sequence ID" value="NZ_FXTL01000005.1"/>
</dbReference>
<evidence type="ECO:0000256" key="11">
    <source>
        <dbReference type="HAMAP-Rule" id="MF_01393"/>
    </source>
</evidence>
<evidence type="ECO:0000256" key="10">
    <source>
        <dbReference type="ARBA" id="ARBA00023310"/>
    </source>
</evidence>
<feature type="transmembrane region" description="Helical" evidence="11">
    <location>
        <begin position="142"/>
        <end position="161"/>
    </location>
</feature>
<dbReference type="PANTHER" id="PTHR11410:SF0">
    <property type="entry name" value="ATP SYNTHASE SUBUNIT A"/>
    <property type="match status" value="1"/>
</dbReference>
<comment type="subcellular location">
    <subcellularLocation>
        <location evidence="11 12">Cell membrane</location>
        <topology evidence="11 12">Multi-pass membrane protein</topology>
    </subcellularLocation>
    <subcellularLocation>
        <location evidence="1">Membrane</location>
        <topology evidence="1">Multi-pass membrane protein</topology>
    </subcellularLocation>
</comment>
<evidence type="ECO:0000256" key="5">
    <source>
        <dbReference type="ARBA" id="ARBA00022692"/>
    </source>
</evidence>
<keyword evidence="14" id="KW-1185">Reference proteome</keyword>
<dbReference type="InterPro" id="IPR035908">
    <property type="entry name" value="F0_ATP_A_sf"/>
</dbReference>
<dbReference type="PANTHER" id="PTHR11410">
    <property type="entry name" value="ATP SYNTHASE SUBUNIT A"/>
    <property type="match status" value="1"/>
</dbReference>
<evidence type="ECO:0000313" key="14">
    <source>
        <dbReference type="Proteomes" id="UP000291933"/>
    </source>
</evidence>
<dbReference type="PROSITE" id="PS00449">
    <property type="entry name" value="ATPASE_A"/>
    <property type="match status" value="1"/>
</dbReference>
<dbReference type="SUPFAM" id="SSF81336">
    <property type="entry name" value="F1F0 ATP synthase subunit A"/>
    <property type="match status" value="1"/>
</dbReference>
<evidence type="ECO:0000256" key="12">
    <source>
        <dbReference type="RuleBase" id="RU000483"/>
    </source>
</evidence>
<dbReference type="InterPro" id="IPR023011">
    <property type="entry name" value="ATP_synth_F0_asu_AS"/>
</dbReference>
<protein>
    <recommendedName>
        <fullName evidence="11 12">ATP synthase subunit a</fullName>
    </recommendedName>
    <alternativeName>
        <fullName evidence="11">ATP synthase F0 sector subunit a</fullName>
    </alternativeName>
    <alternativeName>
        <fullName evidence="11">F-ATPase subunit 6</fullName>
    </alternativeName>
</protein>
<dbReference type="NCBIfam" id="TIGR01131">
    <property type="entry name" value="ATP_synt_6_or_A"/>
    <property type="match status" value="1"/>
</dbReference>
<dbReference type="HAMAP" id="MF_01393">
    <property type="entry name" value="ATP_synth_a_bact"/>
    <property type="match status" value="1"/>
</dbReference>
<keyword evidence="9 11" id="KW-0472">Membrane</keyword>
<dbReference type="EMBL" id="SDMR01000006">
    <property type="protein sequence ID" value="TBT95155.1"/>
    <property type="molecule type" value="Genomic_DNA"/>
</dbReference>
<dbReference type="Proteomes" id="UP000291933">
    <property type="component" value="Unassembled WGS sequence"/>
</dbReference>
<sequence>MGGLTSLLIPLEGGAEATGWADCGGEHHWPPGQLSFCSRPLFPGLGEQFFWLNNILAQAVIAAILVITFWVLVSRNMKMVPGKLQSFGEMAYDMVRNGVARDILGHDFRPFVPYLLTVFSFILVNNFFGQFFLFMMPTFSKIGYVYALALLSWLLYNAVGIKKYGFGGYMKKMCLPPGVPPALWIIIIPLEFLSNIIVRPVTLALRLFANLFAGHLVVLVFVAGGSMLLLANETYGGFPIPLLKTAGVVSILFSFAVFALELLIAFIQAYVFTVLTAQYVSSALAEDH</sequence>
<feature type="transmembrane region" description="Helical" evidence="11">
    <location>
        <begin position="207"/>
        <end position="230"/>
    </location>
</feature>
<keyword evidence="6 11" id="KW-0375">Hydrogen ion transport</keyword>
<gene>
    <name evidence="11 13" type="primary">atpB</name>
    <name evidence="13" type="ORF">ET996_06415</name>
</gene>
<evidence type="ECO:0000256" key="7">
    <source>
        <dbReference type="ARBA" id="ARBA00022989"/>
    </source>
</evidence>